<keyword evidence="4" id="KW-1185">Reference proteome</keyword>
<accession>A0A2N9JD01</accession>
<keyword evidence="1" id="KW-0732">Signal</keyword>
<evidence type="ECO:0000313" key="3">
    <source>
        <dbReference type="EMBL" id="SPD85345.1"/>
    </source>
</evidence>
<dbReference type="InterPro" id="IPR036938">
    <property type="entry name" value="PAP2/HPO_sf"/>
</dbReference>
<protein>
    <recommendedName>
        <fullName evidence="2">Phosphatidic acid phosphatase type 2/haloperoxidase domain-containing protein</fullName>
    </recommendedName>
</protein>
<dbReference type="SUPFAM" id="SSF48317">
    <property type="entry name" value="Acid phosphatase/Vanadium-dependent haloperoxidase"/>
    <property type="match status" value="1"/>
</dbReference>
<evidence type="ECO:0000313" key="4">
    <source>
        <dbReference type="Proteomes" id="UP000238164"/>
    </source>
</evidence>
<evidence type="ECO:0000259" key="2">
    <source>
        <dbReference type="SMART" id="SM00014"/>
    </source>
</evidence>
<dbReference type="PRINTS" id="PR00483">
    <property type="entry name" value="BACPHPHTASE"/>
</dbReference>
<dbReference type="GO" id="GO:0030288">
    <property type="term" value="C:outer membrane-bounded periplasmic space"/>
    <property type="evidence" value="ECO:0007669"/>
    <property type="project" value="InterPro"/>
</dbReference>
<name>A0A2N9JD01_9ACTN</name>
<feature type="domain" description="Phosphatidic acid phosphatase type 2/haloperoxidase" evidence="2">
    <location>
        <begin position="196"/>
        <end position="308"/>
    </location>
</feature>
<dbReference type="KEGG" id="mgg:MPLG2_0309"/>
<dbReference type="SMART" id="SM00014">
    <property type="entry name" value="acidPPc"/>
    <property type="match status" value="1"/>
</dbReference>
<dbReference type="Pfam" id="PF01569">
    <property type="entry name" value="PAP2"/>
    <property type="match status" value="1"/>
</dbReference>
<feature type="chain" id="PRO_5014906096" description="Phosphatidic acid phosphatase type 2/haloperoxidase domain-containing protein" evidence="1">
    <location>
        <begin position="28"/>
        <end position="480"/>
    </location>
</feature>
<dbReference type="InterPro" id="IPR001011">
    <property type="entry name" value="Acid_Pase_classA_bac"/>
</dbReference>
<dbReference type="RefSeq" id="WP_158680777.1">
    <property type="nucleotide sequence ID" value="NZ_BAAAGO010000025.1"/>
</dbReference>
<dbReference type="EMBL" id="LT985188">
    <property type="protein sequence ID" value="SPD85345.1"/>
    <property type="molecule type" value="Genomic_DNA"/>
</dbReference>
<dbReference type="GO" id="GO:0003993">
    <property type="term" value="F:acid phosphatase activity"/>
    <property type="evidence" value="ECO:0007669"/>
    <property type="project" value="InterPro"/>
</dbReference>
<gene>
    <name evidence="3" type="ORF">MPLG2_0309</name>
</gene>
<reference evidence="3 4" key="1">
    <citation type="submission" date="2018-02" db="EMBL/GenBank/DDBJ databases">
        <authorList>
            <person name="Cohen D.B."/>
            <person name="Kent A.D."/>
        </authorList>
    </citation>
    <scope>NUCLEOTIDE SEQUENCE [LARGE SCALE GENOMIC DNA]</scope>
    <source>
        <strain evidence="3">1</strain>
    </source>
</reference>
<dbReference type="Gene3D" id="1.20.144.10">
    <property type="entry name" value="Phosphatidic acid phosphatase type 2/haloperoxidase"/>
    <property type="match status" value="1"/>
</dbReference>
<dbReference type="OrthoDB" id="9805301at2"/>
<evidence type="ECO:0000256" key="1">
    <source>
        <dbReference type="SAM" id="SignalP"/>
    </source>
</evidence>
<organism evidence="3 4">
    <name type="scientific">Micropruina glycogenica</name>
    <dbReference type="NCBI Taxonomy" id="75385"/>
    <lineage>
        <taxon>Bacteria</taxon>
        <taxon>Bacillati</taxon>
        <taxon>Actinomycetota</taxon>
        <taxon>Actinomycetes</taxon>
        <taxon>Propionibacteriales</taxon>
        <taxon>Nocardioidaceae</taxon>
        <taxon>Micropruina</taxon>
    </lineage>
</organism>
<dbReference type="Proteomes" id="UP000238164">
    <property type="component" value="Chromosome 1"/>
</dbReference>
<dbReference type="AlphaFoldDB" id="A0A2N9JD01"/>
<proteinExistence type="predicted"/>
<dbReference type="InterPro" id="IPR000326">
    <property type="entry name" value="PAP2/HPO"/>
</dbReference>
<sequence length="480" mass="50091">MARRALVAALPALALTIALLAPSTARAQSPFPSDDDKPKLAAVLVGFRTVWRSSGDDDLTGRVRNAQQLQWNDRLTSWINQHATSAQKFRALQDAQYLTAKGSGYDQSITIADGLGQRLGTLYAKGRLGGKLPLTTKLLNTTTGSAGDYFDTGDTKAAFGYPRPYLPVSTGSVRASGDQAACAPSRVSGESLASLRKGQPWATAAGDLRITRVAPAVDTSRRFATTDVTLDAGYGRASLCLGGSFPSGHTTDAYSAGLTLATLLPELAPSILARVSEAANNRIVLGVHYPLDVIGGRMAGQAAVAARWSDEKFRTQVLQPARRELIGYLQSACGDTLAACIAADRPYTDDPYGGAAPPALTGQVVTDRTTALIAYTERLGYGFTPITPAALGASVPQGAQNLLRTAFPTLTGTQRQSVLAQTETASGNALDTTTLQALGLADGSWQRLNLAAALSATVLRLADGTVRVLSVGGSPTVLDG</sequence>
<feature type="signal peptide" evidence="1">
    <location>
        <begin position="1"/>
        <end position="27"/>
    </location>
</feature>